<evidence type="ECO:0000313" key="2">
    <source>
        <dbReference type="Proteomes" id="UP000252085"/>
    </source>
</evidence>
<comment type="caution">
    <text evidence="1">The sequence shown here is derived from an EMBL/GenBank/DDBJ whole genome shotgun (WGS) entry which is preliminary data.</text>
</comment>
<dbReference type="PRINTS" id="PR00413">
    <property type="entry name" value="HADHALOGNASE"/>
</dbReference>
<dbReference type="SFLD" id="SFLDS00003">
    <property type="entry name" value="Haloacid_Dehalogenase"/>
    <property type="match status" value="1"/>
</dbReference>
<dbReference type="SUPFAM" id="SSF56784">
    <property type="entry name" value="HAD-like"/>
    <property type="match status" value="1"/>
</dbReference>
<protein>
    <submittedName>
        <fullName evidence="1">Hydrolase</fullName>
    </submittedName>
</protein>
<dbReference type="InterPro" id="IPR023198">
    <property type="entry name" value="PGP-like_dom2"/>
</dbReference>
<sequence length="222" mass="23572">MALEGVILDIDGTLVLSNDAHANTWVEAFAAYDLEVPFETVRPLMGMGGDQLIPKVVPELNGEEGTGKAIAQLRKKLLFDKYIPQITAANGSRNLILKMQKSGLHLVVASSASSEELDTMLKIAQVDDLLTEVTTSDDAEASKPAPDIVEAALNKGQMTPEKVVMLGDSPYDIESAGKAGVAVIGLRCGGFSDEQLSGAIAIYNDPEDLLQHYDSSILSANA</sequence>
<accession>A0A367RPM1</accession>
<dbReference type="GO" id="GO:0006281">
    <property type="term" value="P:DNA repair"/>
    <property type="evidence" value="ECO:0007669"/>
    <property type="project" value="TreeGrafter"/>
</dbReference>
<dbReference type="InterPro" id="IPR041492">
    <property type="entry name" value="HAD_2"/>
</dbReference>
<organism evidence="1 2">
    <name type="scientific">Nostoc punctiforme NIES-2108</name>
    <dbReference type="NCBI Taxonomy" id="1356359"/>
    <lineage>
        <taxon>Bacteria</taxon>
        <taxon>Bacillati</taxon>
        <taxon>Cyanobacteriota</taxon>
        <taxon>Cyanophyceae</taxon>
        <taxon>Nostocales</taxon>
        <taxon>Nostocaceae</taxon>
        <taxon>Nostoc</taxon>
    </lineage>
</organism>
<keyword evidence="1" id="KW-0378">Hydrolase</keyword>
<dbReference type="EMBL" id="LXQE01000117">
    <property type="protein sequence ID" value="RCJ38445.1"/>
    <property type="molecule type" value="Genomic_DNA"/>
</dbReference>
<dbReference type="GO" id="GO:0005829">
    <property type="term" value="C:cytosol"/>
    <property type="evidence" value="ECO:0007669"/>
    <property type="project" value="TreeGrafter"/>
</dbReference>
<evidence type="ECO:0000313" key="1">
    <source>
        <dbReference type="EMBL" id="RCJ38445.1"/>
    </source>
</evidence>
<dbReference type="Proteomes" id="UP000252085">
    <property type="component" value="Unassembled WGS sequence"/>
</dbReference>
<name>A0A367RPM1_NOSPU</name>
<dbReference type="InterPro" id="IPR050155">
    <property type="entry name" value="HAD-like_hydrolase_sf"/>
</dbReference>
<dbReference type="PANTHER" id="PTHR43434:SF16">
    <property type="entry name" value="BLL8046 PROTEIN"/>
    <property type="match status" value="1"/>
</dbReference>
<gene>
    <name evidence="1" type="ORF">A6769_08530</name>
</gene>
<dbReference type="GO" id="GO:0008967">
    <property type="term" value="F:phosphoglycolate phosphatase activity"/>
    <property type="evidence" value="ECO:0007669"/>
    <property type="project" value="TreeGrafter"/>
</dbReference>
<dbReference type="InterPro" id="IPR036412">
    <property type="entry name" value="HAD-like_sf"/>
</dbReference>
<proteinExistence type="predicted"/>
<dbReference type="AlphaFoldDB" id="A0A367RPM1"/>
<dbReference type="InterPro" id="IPR006439">
    <property type="entry name" value="HAD-SF_hydro_IA"/>
</dbReference>
<reference evidence="1 2" key="1">
    <citation type="submission" date="2016-04" db="EMBL/GenBank/DDBJ databases">
        <authorList>
            <person name="Evans L.H."/>
            <person name="Alamgir A."/>
            <person name="Owens N."/>
            <person name="Weber N.D."/>
            <person name="Virtaneva K."/>
            <person name="Barbian K."/>
            <person name="Babar A."/>
            <person name="Rosenke K."/>
        </authorList>
    </citation>
    <scope>NUCLEOTIDE SEQUENCE [LARGE SCALE GENOMIC DNA]</scope>
    <source>
        <strain evidence="1">NIES-2108</strain>
    </source>
</reference>
<dbReference type="Gene3D" id="1.10.150.240">
    <property type="entry name" value="Putative phosphatase, domain 2"/>
    <property type="match status" value="1"/>
</dbReference>
<dbReference type="Gene3D" id="3.40.50.1000">
    <property type="entry name" value="HAD superfamily/HAD-like"/>
    <property type="match status" value="1"/>
</dbReference>
<dbReference type="SFLD" id="SFLDG01135">
    <property type="entry name" value="C1.5.6:_HAD__Beta-PGM__Phospha"/>
    <property type="match status" value="1"/>
</dbReference>
<dbReference type="NCBIfam" id="TIGR01549">
    <property type="entry name" value="HAD-SF-IA-v1"/>
    <property type="match status" value="1"/>
</dbReference>
<dbReference type="Pfam" id="PF13419">
    <property type="entry name" value="HAD_2"/>
    <property type="match status" value="1"/>
</dbReference>
<dbReference type="SFLD" id="SFLDG01129">
    <property type="entry name" value="C1.5:_HAD__Beta-PGM__Phosphata"/>
    <property type="match status" value="1"/>
</dbReference>
<dbReference type="PANTHER" id="PTHR43434">
    <property type="entry name" value="PHOSPHOGLYCOLATE PHOSPHATASE"/>
    <property type="match status" value="1"/>
</dbReference>
<dbReference type="InterPro" id="IPR023214">
    <property type="entry name" value="HAD_sf"/>
</dbReference>